<evidence type="ECO:0000313" key="1">
    <source>
        <dbReference type="EMBL" id="NTC29800.1"/>
    </source>
</evidence>
<gene>
    <name evidence="1" type="ORF">G6M46_16840</name>
</gene>
<dbReference type="RefSeq" id="WP_174019055.1">
    <property type="nucleotide sequence ID" value="NZ_JAAMAW010000021.1"/>
</dbReference>
<evidence type="ECO:0000313" key="2">
    <source>
        <dbReference type="Proteomes" id="UP000702952"/>
    </source>
</evidence>
<proteinExistence type="predicted"/>
<name>A0AA44J976_AGRTU</name>
<accession>A0AA44J976</accession>
<organism evidence="1 2">
    <name type="scientific">Agrobacterium tumefaciens</name>
    <dbReference type="NCBI Taxonomy" id="358"/>
    <lineage>
        <taxon>Bacteria</taxon>
        <taxon>Pseudomonadati</taxon>
        <taxon>Pseudomonadota</taxon>
        <taxon>Alphaproteobacteria</taxon>
        <taxon>Hyphomicrobiales</taxon>
        <taxon>Rhizobiaceae</taxon>
        <taxon>Rhizobium/Agrobacterium group</taxon>
        <taxon>Agrobacterium</taxon>
        <taxon>Agrobacterium tumefaciens complex</taxon>
    </lineage>
</organism>
<dbReference type="EMBL" id="JAAMAY010000027">
    <property type="protein sequence ID" value="NTC29800.1"/>
    <property type="molecule type" value="Genomic_DNA"/>
</dbReference>
<sequence>MDDSFNGAFLRLAESHAHAVSELKMLRQSKLRARDHDPNTALPQALAREERARAALIEWKPDSNIEAQTKLLYLVHYLISTKKSLDRKEMEELMDSIAHFVEK</sequence>
<protein>
    <submittedName>
        <fullName evidence="1">Uncharacterized protein</fullName>
    </submittedName>
</protein>
<reference evidence="1" key="1">
    <citation type="journal article" date="2020" name="Science">
        <title>Unexpected conservation and global transmission of agrobacterial virulence plasmids.</title>
        <authorList>
            <person name="Weisberg A.J."/>
            <person name="Davis E.W. 2nd"/>
            <person name="Tabima J."/>
            <person name="Belcher M.S."/>
            <person name="Miller M."/>
            <person name="Kuo C.H."/>
            <person name="Loper J.E."/>
            <person name="Grunwald N.J."/>
            <person name="Putnam M.L."/>
            <person name="Chang J.H."/>
        </authorList>
    </citation>
    <scope>NUCLEOTIDE SEQUENCE</scope>
    <source>
        <strain evidence="1">17-1853-1a</strain>
    </source>
</reference>
<dbReference type="AlphaFoldDB" id="A0AA44J976"/>
<comment type="caution">
    <text evidence="1">The sequence shown here is derived from an EMBL/GenBank/DDBJ whole genome shotgun (WGS) entry which is preliminary data.</text>
</comment>
<dbReference type="Proteomes" id="UP000702952">
    <property type="component" value="Unassembled WGS sequence"/>
</dbReference>